<dbReference type="Proteomes" id="UP000261082">
    <property type="component" value="Unassembled WGS sequence"/>
</dbReference>
<evidence type="ECO:0000313" key="2">
    <source>
        <dbReference type="EMBL" id="RFN58812.1"/>
    </source>
</evidence>
<comment type="caution">
    <text evidence="2">The sequence shown here is derived from an EMBL/GenBank/DDBJ whole genome shotgun (WGS) entry which is preliminary data.</text>
</comment>
<keyword evidence="3" id="KW-1185">Reference proteome</keyword>
<keyword evidence="1" id="KW-0472">Membrane</keyword>
<dbReference type="OrthoDB" id="9979624at2"/>
<proteinExistence type="predicted"/>
<keyword evidence="1" id="KW-1133">Transmembrane helix</keyword>
<evidence type="ECO:0000256" key="1">
    <source>
        <dbReference type="SAM" id="Phobius"/>
    </source>
</evidence>
<evidence type="ECO:0000313" key="3">
    <source>
        <dbReference type="Proteomes" id="UP000261082"/>
    </source>
</evidence>
<protein>
    <submittedName>
        <fullName evidence="2">Uncharacterized protein</fullName>
    </submittedName>
</protein>
<gene>
    <name evidence="2" type="ORF">DZ858_01650</name>
</gene>
<dbReference type="AlphaFoldDB" id="A0A3E1Q9L2"/>
<accession>A0A3E1Q9L2</accession>
<dbReference type="EMBL" id="QVID01000001">
    <property type="protein sequence ID" value="RFN58812.1"/>
    <property type="molecule type" value="Genomic_DNA"/>
</dbReference>
<name>A0A3E1Q9L2_9FLAO</name>
<feature type="transmembrane region" description="Helical" evidence="1">
    <location>
        <begin position="31"/>
        <end position="50"/>
    </location>
</feature>
<reference evidence="2 3" key="1">
    <citation type="journal article" date="2007" name="Int. J. Syst. Evol. Microbiol.">
        <title>Marixanthomonas ophiurae gen. nov., sp. nov., a marine bacterium of the family Flavobacteriaceae isolated from a deep-sea brittle star.</title>
        <authorList>
            <person name="Romanenko L.A."/>
            <person name="Uchino M."/>
            <person name="Frolova G.M."/>
            <person name="Mikhailov V.V."/>
        </authorList>
    </citation>
    <scope>NUCLEOTIDE SEQUENCE [LARGE SCALE GENOMIC DNA]</scope>
    <source>
        <strain evidence="2 3">KMM 3046</strain>
    </source>
</reference>
<sequence>MSKVIVTIGIIIGFIFLFGVIVASSKGGGTPGFLGLILFAGMVAGIRAVWKKPPVKNEVTETDKHQLDKKD</sequence>
<keyword evidence="1" id="KW-0812">Transmembrane</keyword>
<organism evidence="2 3">
    <name type="scientific">Marixanthomonas ophiurae</name>
    <dbReference type="NCBI Taxonomy" id="387659"/>
    <lineage>
        <taxon>Bacteria</taxon>
        <taxon>Pseudomonadati</taxon>
        <taxon>Bacteroidota</taxon>
        <taxon>Flavobacteriia</taxon>
        <taxon>Flavobacteriales</taxon>
        <taxon>Flavobacteriaceae</taxon>
        <taxon>Marixanthomonas</taxon>
    </lineage>
</organism>
<dbReference type="RefSeq" id="WP_117157836.1">
    <property type="nucleotide sequence ID" value="NZ_QVID01000001.1"/>
</dbReference>
<feature type="transmembrane region" description="Helical" evidence="1">
    <location>
        <begin position="5"/>
        <end position="25"/>
    </location>
</feature>